<dbReference type="InterPro" id="IPR002586">
    <property type="entry name" value="CobQ/CobB/MinD/ParA_Nub-bd_dom"/>
</dbReference>
<dbReference type="KEGG" id="nhy:JQS43_05265"/>
<dbReference type="AlphaFoldDB" id="A0A895YDV5"/>
<dbReference type="RefSeq" id="WP_239677935.1">
    <property type="nucleotide sequence ID" value="NZ_CP070499.1"/>
</dbReference>
<dbReference type="SUPFAM" id="SSF52540">
    <property type="entry name" value="P-loop containing nucleoside triphosphate hydrolases"/>
    <property type="match status" value="1"/>
</dbReference>
<feature type="domain" description="CobQ/CobB/MinD/ParA nucleotide binding" evidence="1">
    <location>
        <begin position="3"/>
        <end position="171"/>
    </location>
</feature>
<dbReference type="PANTHER" id="PTHR13696:SF99">
    <property type="entry name" value="COBYRINIC ACID AC-DIAMIDE SYNTHASE"/>
    <property type="match status" value="1"/>
</dbReference>
<protein>
    <submittedName>
        <fullName evidence="2">AAA family ATPase</fullName>
    </submittedName>
</protein>
<organism evidence="2 3">
    <name type="scientific">Natronosporangium hydrolyticum</name>
    <dbReference type="NCBI Taxonomy" id="2811111"/>
    <lineage>
        <taxon>Bacteria</taxon>
        <taxon>Bacillati</taxon>
        <taxon>Actinomycetota</taxon>
        <taxon>Actinomycetes</taxon>
        <taxon>Micromonosporales</taxon>
        <taxon>Micromonosporaceae</taxon>
        <taxon>Natronosporangium</taxon>
    </lineage>
</organism>
<dbReference type="InterPro" id="IPR050678">
    <property type="entry name" value="DNA_Partitioning_ATPase"/>
</dbReference>
<dbReference type="EMBL" id="CP070499">
    <property type="protein sequence ID" value="QSB15751.1"/>
    <property type="molecule type" value="Genomic_DNA"/>
</dbReference>
<sequence length="199" mass="21181">MIVVVAAVKGGVGKTTTSVYLAALGAGRRSATIVDVDPQAAAAEWVEYSGDERLAKLSVVEAPTDRLVTRALDRLDEEHLVVVDCPPANDRMLGKLIDRASVVVIPTRVGGIEAPRVETVLGLVPAGTPAGLVVTSARTFTRDYQEMVGHWTEARVPIWGTIPERVGIAAGPTRPLHEDGLAAYKKVWRRVQTAARSAG</sequence>
<evidence type="ECO:0000313" key="3">
    <source>
        <dbReference type="Proteomes" id="UP000662857"/>
    </source>
</evidence>
<accession>A0A895YDV5</accession>
<dbReference type="PANTHER" id="PTHR13696">
    <property type="entry name" value="P-LOOP CONTAINING NUCLEOSIDE TRIPHOSPHATE HYDROLASE"/>
    <property type="match status" value="1"/>
</dbReference>
<dbReference type="Proteomes" id="UP000662857">
    <property type="component" value="Chromosome"/>
</dbReference>
<keyword evidence="3" id="KW-1185">Reference proteome</keyword>
<proteinExistence type="predicted"/>
<gene>
    <name evidence="2" type="ORF">JQS43_05265</name>
</gene>
<dbReference type="InterPro" id="IPR027417">
    <property type="entry name" value="P-loop_NTPase"/>
</dbReference>
<dbReference type="Pfam" id="PF01656">
    <property type="entry name" value="CbiA"/>
    <property type="match status" value="1"/>
</dbReference>
<evidence type="ECO:0000259" key="1">
    <source>
        <dbReference type="Pfam" id="PF01656"/>
    </source>
</evidence>
<evidence type="ECO:0000313" key="2">
    <source>
        <dbReference type="EMBL" id="QSB15751.1"/>
    </source>
</evidence>
<reference evidence="2" key="1">
    <citation type="submission" date="2021-02" db="EMBL/GenBank/DDBJ databases">
        <title>Natrosporangium hydrolyticum gen. nov., sp. nov, a haloalkaliphilic actinobacterium from a soda solonchak soil.</title>
        <authorList>
            <person name="Sorokin D.Y."/>
            <person name="Khijniak T.V."/>
            <person name="Zakharycheva A.P."/>
            <person name="Boueva O.V."/>
            <person name="Ariskina E.V."/>
            <person name="Hahnke R.L."/>
            <person name="Bunk B."/>
            <person name="Sproer C."/>
            <person name="Schumann P."/>
            <person name="Evtushenko L.I."/>
            <person name="Kublanov I.V."/>
        </authorList>
    </citation>
    <scope>NUCLEOTIDE SEQUENCE</scope>
    <source>
        <strain evidence="2">DSM 106523</strain>
    </source>
</reference>
<dbReference type="Gene3D" id="3.40.50.300">
    <property type="entry name" value="P-loop containing nucleotide triphosphate hydrolases"/>
    <property type="match status" value="1"/>
</dbReference>
<name>A0A895YDV5_9ACTN</name>